<accession>A0A5M3N2F2</accession>
<feature type="coiled-coil region" evidence="1">
    <location>
        <begin position="167"/>
        <end position="194"/>
    </location>
</feature>
<dbReference type="AlphaFoldDB" id="A0A5M3N2F2"/>
<dbReference type="EMBL" id="JH711574">
    <property type="protein sequence ID" value="EIW85559.1"/>
    <property type="molecule type" value="Genomic_DNA"/>
</dbReference>
<gene>
    <name evidence="3" type="ORF">CONPUDRAFT_150363</name>
</gene>
<reference evidence="4" key="1">
    <citation type="journal article" date="2012" name="Science">
        <title>The Paleozoic origin of enzymatic lignin decomposition reconstructed from 31 fungal genomes.</title>
        <authorList>
            <person name="Floudas D."/>
            <person name="Binder M."/>
            <person name="Riley R."/>
            <person name="Barry K."/>
            <person name="Blanchette R.A."/>
            <person name="Henrissat B."/>
            <person name="Martinez A.T."/>
            <person name="Otillar R."/>
            <person name="Spatafora J.W."/>
            <person name="Yadav J.S."/>
            <person name="Aerts A."/>
            <person name="Benoit I."/>
            <person name="Boyd A."/>
            <person name="Carlson A."/>
            <person name="Copeland A."/>
            <person name="Coutinho P.M."/>
            <person name="de Vries R.P."/>
            <person name="Ferreira P."/>
            <person name="Findley K."/>
            <person name="Foster B."/>
            <person name="Gaskell J."/>
            <person name="Glotzer D."/>
            <person name="Gorecki P."/>
            <person name="Heitman J."/>
            <person name="Hesse C."/>
            <person name="Hori C."/>
            <person name="Igarashi K."/>
            <person name="Jurgens J.A."/>
            <person name="Kallen N."/>
            <person name="Kersten P."/>
            <person name="Kohler A."/>
            <person name="Kuees U."/>
            <person name="Kumar T.K.A."/>
            <person name="Kuo A."/>
            <person name="LaButti K."/>
            <person name="Larrondo L.F."/>
            <person name="Lindquist E."/>
            <person name="Ling A."/>
            <person name="Lombard V."/>
            <person name="Lucas S."/>
            <person name="Lundell T."/>
            <person name="Martin R."/>
            <person name="McLaughlin D.J."/>
            <person name="Morgenstern I."/>
            <person name="Morin E."/>
            <person name="Murat C."/>
            <person name="Nagy L.G."/>
            <person name="Nolan M."/>
            <person name="Ohm R.A."/>
            <person name="Patyshakuliyeva A."/>
            <person name="Rokas A."/>
            <person name="Ruiz-Duenas F.J."/>
            <person name="Sabat G."/>
            <person name="Salamov A."/>
            <person name="Samejima M."/>
            <person name="Schmutz J."/>
            <person name="Slot J.C."/>
            <person name="St John F."/>
            <person name="Stenlid J."/>
            <person name="Sun H."/>
            <person name="Sun S."/>
            <person name="Syed K."/>
            <person name="Tsang A."/>
            <person name="Wiebenga A."/>
            <person name="Young D."/>
            <person name="Pisabarro A."/>
            <person name="Eastwood D.C."/>
            <person name="Martin F."/>
            <person name="Cullen D."/>
            <person name="Grigoriev I.V."/>
            <person name="Hibbett D.S."/>
        </authorList>
    </citation>
    <scope>NUCLEOTIDE SEQUENCE [LARGE SCALE GENOMIC DNA]</scope>
    <source>
        <strain evidence="4">RWD-64-598 SS2</strain>
    </source>
</reference>
<dbReference type="GeneID" id="19202678"/>
<evidence type="ECO:0000313" key="3">
    <source>
        <dbReference type="EMBL" id="EIW85559.1"/>
    </source>
</evidence>
<name>A0A5M3N2F2_CONPW</name>
<organism evidence="3 4">
    <name type="scientific">Coniophora puteana (strain RWD-64-598)</name>
    <name type="common">Brown rot fungus</name>
    <dbReference type="NCBI Taxonomy" id="741705"/>
    <lineage>
        <taxon>Eukaryota</taxon>
        <taxon>Fungi</taxon>
        <taxon>Dikarya</taxon>
        <taxon>Basidiomycota</taxon>
        <taxon>Agaricomycotina</taxon>
        <taxon>Agaricomycetes</taxon>
        <taxon>Agaricomycetidae</taxon>
        <taxon>Boletales</taxon>
        <taxon>Coniophorineae</taxon>
        <taxon>Coniophoraceae</taxon>
        <taxon>Coniophora</taxon>
    </lineage>
</organism>
<evidence type="ECO:0000313" key="4">
    <source>
        <dbReference type="Proteomes" id="UP000053558"/>
    </source>
</evidence>
<feature type="region of interest" description="Disordered" evidence="2">
    <location>
        <begin position="221"/>
        <end position="251"/>
    </location>
</feature>
<evidence type="ECO:0000256" key="1">
    <source>
        <dbReference type="SAM" id="Coils"/>
    </source>
</evidence>
<evidence type="ECO:0000256" key="2">
    <source>
        <dbReference type="SAM" id="MobiDB-lite"/>
    </source>
</evidence>
<dbReference type="KEGG" id="cput:CONPUDRAFT_150363"/>
<dbReference type="Proteomes" id="UP000053558">
    <property type="component" value="Unassembled WGS sequence"/>
</dbReference>
<sequence length="251" mass="28371">MSEQVNDFADTMSDGRYNTHDNRHHDVRNFMASVERTLRRENGNAGIGFEHGWADWFNAQDPRIDLIPASQVRPQGPPGAQNVFDPVGATALEPHTYGPVVHHHPPGFVFRFGPTGVAPAYPRDGRFISQAGGATRPAPLPPQPRVVFAQLQSHAFAPRLPAHVAHVQRLFAQLSALEADIQRLVQHLETVLAEQRWIREQIEARVVTEQRRNAYLRGLWEIHPNNDSEQSENDQDGTDDYEDEDEEEEDN</sequence>
<feature type="compositionally biased region" description="Acidic residues" evidence="2">
    <location>
        <begin position="229"/>
        <end position="251"/>
    </location>
</feature>
<keyword evidence="4" id="KW-1185">Reference proteome</keyword>
<dbReference type="RefSeq" id="XP_007765009.1">
    <property type="nucleotide sequence ID" value="XM_007766819.1"/>
</dbReference>
<protein>
    <submittedName>
        <fullName evidence="3">Uncharacterized protein</fullName>
    </submittedName>
</protein>
<comment type="caution">
    <text evidence="3">The sequence shown here is derived from an EMBL/GenBank/DDBJ whole genome shotgun (WGS) entry which is preliminary data.</text>
</comment>
<keyword evidence="1" id="KW-0175">Coiled coil</keyword>
<feature type="region of interest" description="Disordered" evidence="2">
    <location>
        <begin position="1"/>
        <end position="23"/>
    </location>
</feature>
<proteinExistence type="predicted"/>